<gene>
    <name evidence="3" type="ORF">DX908_01505</name>
</gene>
<evidence type="ECO:0000313" key="3">
    <source>
        <dbReference type="EMBL" id="RFB04072.1"/>
    </source>
</evidence>
<sequence length="402" mass="44180">MARHGFKFFKIGRAIGHRFPEDHPGWARVLRGGQHRPCAETQADPVNLTGFTQILQLLMRGQKALRHAFKGQFVIRAGGIARAVIIEPKGRDAVRREALGKALERAEGADRFLSKRVTQKDSPLGAHLRRRRMKDAEQRRITGAEHQRCHNSSLYELSMTLFRLLRLPRPRQYGLFSAWSDMSDAFRLLSPRPMAAKALVLFPFAGAGAYHFRNWTAHLPKDVEPWALQLPGREDRLSEAPLTEWSDVMAEIEAGLAALSSARPMIFYGHSLGGLMALAAAESSGLKVDRVVIGAPPARRGGGSTSEDLLLRLEESYGPLPASFDDPDIREVAMPALEADLALLNGAPQISTLPDLLLLGTEDPSSEDSRATFPGVDVKEIVAGHYFASSHVAETVSAIFSD</sequence>
<dbReference type="InterPro" id="IPR029058">
    <property type="entry name" value="AB_hydrolase_fold"/>
</dbReference>
<dbReference type="PANTHER" id="PTHR11487:SF0">
    <property type="entry name" value="S-ACYL FATTY ACID SYNTHASE THIOESTERASE, MEDIUM CHAIN"/>
    <property type="match status" value="1"/>
</dbReference>
<accession>A0A371RF45</accession>
<dbReference type="InParanoid" id="A0A371RF45"/>
<keyword evidence="4" id="KW-1185">Reference proteome</keyword>
<dbReference type="EMBL" id="QUQO01000001">
    <property type="protein sequence ID" value="RFB04072.1"/>
    <property type="molecule type" value="Genomic_DNA"/>
</dbReference>
<dbReference type="Gene3D" id="3.40.50.1820">
    <property type="entry name" value="alpha/beta hydrolase"/>
    <property type="match status" value="1"/>
</dbReference>
<dbReference type="Pfam" id="PF00975">
    <property type="entry name" value="Thioesterase"/>
    <property type="match status" value="1"/>
</dbReference>
<feature type="domain" description="Thioesterase" evidence="2">
    <location>
        <begin position="199"/>
        <end position="347"/>
    </location>
</feature>
<protein>
    <submittedName>
        <fullName evidence="3">Alpha/beta fold hydrolase</fullName>
    </submittedName>
</protein>
<dbReference type="AlphaFoldDB" id="A0A371RF45"/>
<evidence type="ECO:0000256" key="1">
    <source>
        <dbReference type="ARBA" id="ARBA00007169"/>
    </source>
</evidence>
<dbReference type="PANTHER" id="PTHR11487">
    <property type="entry name" value="THIOESTERASE"/>
    <property type="match status" value="1"/>
</dbReference>
<dbReference type="GO" id="GO:0008610">
    <property type="term" value="P:lipid biosynthetic process"/>
    <property type="evidence" value="ECO:0007669"/>
    <property type="project" value="TreeGrafter"/>
</dbReference>
<organism evidence="3 4">
    <name type="scientific">Parvularcula marina</name>
    <dbReference type="NCBI Taxonomy" id="2292771"/>
    <lineage>
        <taxon>Bacteria</taxon>
        <taxon>Pseudomonadati</taxon>
        <taxon>Pseudomonadota</taxon>
        <taxon>Alphaproteobacteria</taxon>
        <taxon>Parvularculales</taxon>
        <taxon>Parvularculaceae</taxon>
        <taxon>Parvularcula</taxon>
    </lineage>
</organism>
<keyword evidence="3" id="KW-0378">Hydrolase</keyword>
<dbReference type="InterPro" id="IPR012223">
    <property type="entry name" value="TEII"/>
</dbReference>
<name>A0A371RF45_9PROT</name>
<evidence type="ECO:0000313" key="4">
    <source>
        <dbReference type="Proteomes" id="UP000264589"/>
    </source>
</evidence>
<comment type="similarity">
    <text evidence="1">Belongs to the thioesterase family.</text>
</comment>
<proteinExistence type="inferred from homology"/>
<dbReference type="GO" id="GO:0016787">
    <property type="term" value="F:hydrolase activity"/>
    <property type="evidence" value="ECO:0007669"/>
    <property type="project" value="UniProtKB-KW"/>
</dbReference>
<comment type="caution">
    <text evidence="3">The sequence shown here is derived from an EMBL/GenBank/DDBJ whole genome shotgun (WGS) entry which is preliminary data.</text>
</comment>
<evidence type="ECO:0000259" key="2">
    <source>
        <dbReference type="Pfam" id="PF00975"/>
    </source>
</evidence>
<dbReference type="SUPFAM" id="SSF53474">
    <property type="entry name" value="alpha/beta-Hydrolases"/>
    <property type="match status" value="1"/>
</dbReference>
<dbReference type="Proteomes" id="UP000264589">
    <property type="component" value="Unassembled WGS sequence"/>
</dbReference>
<dbReference type="InterPro" id="IPR001031">
    <property type="entry name" value="Thioesterase"/>
</dbReference>
<reference evidence="3 4" key="1">
    <citation type="submission" date="2018-08" db="EMBL/GenBank/DDBJ databases">
        <title>Parvularcula sp. SM1705, isolated from surface water of the South Sea China.</title>
        <authorList>
            <person name="Sun L."/>
        </authorList>
    </citation>
    <scope>NUCLEOTIDE SEQUENCE [LARGE SCALE GENOMIC DNA]</scope>
    <source>
        <strain evidence="3 4">SM1705</strain>
    </source>
</reference>